<reference evidence="3" key="1">
    <citation type="submission" date="2021-10" db="EMBL/GenBank/DDBJ databases">
        <title>Anaerobic single-cell dispensing facilitates the cultivation of human gut bacteria.</title>
        <authorList>
            <person name="Afrizal A."/>
        </authorList>
    </citation>
    <scope>NUCLEOTIDE SEQUENCE</scope>
    <source>
        <strain evidence="3">CLA-AA-H204</strain>
    </source>
</reference>
<dbReference type="InterPro" id="IPR005094">
    <property type="entry name" value="Endonuclease_MobA/VirD2"/>
</dbReference>
<evidence type="ECO:0000259" key="2">
    <source>
        <dbReference type="Pfam" id="PF03432"/>
    </source>
</evidence>
<name>A0AAW4WGR2_9FIRM</name>
<feature type="coiled-coil region" evidence="1">
    <location>
        <begin position="347"/>
        <end position="374"/>
    </location>
</feature>
<proteinExistence type="predicted"/>
<feature type="domain" description="MobA/VirD2-like nuclease" evidence="2">
    <location>
        <begin position="27"/>
        <end position="160"/>
    </location>
</feature>
<keyword evidence="1" id="KW-0175">Coiled coil</keyword>
<protein>
    <submittedName>
        <fullName evidence="3">Relaxase/mobilization nuclease domain-containing protein</fullName>
    </submittedName>
</protein>
<evidence type="ECO:0000256" key="1">
    <source>
        <dbReference type="SAM" id="Coils"/>
    </source>
</evidence>
<dbReference type="RefSeq" id="WP_227710293.1">
    <property type="nucleotide sequence ID" value="NZ_JAJEQW010000010.1"/>
</dbReference>
<gene>
    <name evidence="3" type="ORF">LKD47_09550</name>
</gene>
<evidence type="ECO:0000313" key="4">
    <source>
        <dbReference type="Proteomes" id="UP001198893"/>
    </source>
</evidence>
<organism evidence="3 4">
    <name type="scientific">Roseburia amylophila</name>
    <dbReference type="NCBI Taxonomy" id="2981794"/>
    <lineage>
        <taxon>Bacteria</taxon>
        <taxon>Bacillati</taxon>
        <taxon>Bacillota</taxon>
        <taxon>Clostridia</taxon>
        <taxon>Lachnospirales</taxon>
        <taxon>Lachnospiraceae</taxon>
        <taxon>Roseburia</taxon>
    </lineage>
</organism>
<evidence type="ECO:0000313" key="3">
    <source>
        <dbReference type="EMBL" id="MCC2242539.1"/>
    </source>
</evidence>
<comment type="caution">
    <text evidence="3">The sequence shown here is derived from an EMBL/GenBank/DDBJ whole genome shotgun (WGS) entry which is preliminary data.</text>
</comment>
<dbReference type="AlphaFoldDB" id="A0AAW4WGR2"/>
<dbReference type="EMBL" id="JAJEQW010000010">
    <property type="protein sequence ID" value="MCC2242539.1"/>
    <property type="molecule type" value="Genomic_DNA"/>
</dbReference>
<dbReference type="Pfam" id="PF03432">
    <property type="entry name" value="Relaxase"/>
    <property type="match status" value="1"/>
</dbReference>
<sequence>MATTILMHMKESPGIPHAHLRNAIDYILDVKHDGAKTDYGTFVGGNSGTDHREILNNFLDTKDLFGKRDGRQGYHFVVSFAPGETDKDTAFSVVKAFCEEYLGDAYDYVFALHTDKGHLHGHIIFNSVNRLDGYKYHYKKGDWERYIQPVTDRVCMEYGLKPLTFEEKRVGLSYAEWQQKNKGVVNKQDILKADIDYAIQQSETMEQYISTMKQMGYEMKQHYSYKEKRSFITYSMNEGDGKVFRRRDRRLGSGYRFDEIVQRVKTKDGIRTYEDILEQLNRKAEPYLRSTMLKGSRTFYRLYQAVNYYRLPNPFVVPSAQVRKDMVRLDKLLEDCRYLKEHQLPDAAALKQKRQFLQEKMEELKSERKTYYRIKDMMRPEDGELLEEYRALARQLMSVEQTHSDRFEEIEDRMEEIKSILPHDYLEAEDRVAAINQELKRIKKENGVIDHLLGTETAELRPDIILKK</sequence>
<dbReference type="Proteomes" id="UP001198893">
    <property type="component" value="Unassembled WGS sequence"/>
</dbReference>
<accession>A0AAW4WGR2</accession>